<reference evidence="2 3" key="1">
    <citation type="journal article" date="2015" name="Proc. Natl. Acad. Sci. U.S.A.">
        <title>The resurrection genome of Boea hygrometrica: A blueprint for survival of dehydration.</title>
        <authorList>
            <person name="Xiao L."/>
            <person name="Yang G."/>
            <person name="Zhang L."/>
            <person name="Yang X."/>
            <person name="Zhao S."/>
            <person name="Ji Z."/>
            <person name="Zhou Q."/>
            <person name="Hu M."/>
            <person name="Wang Y."/>
            <person name="Chen M."/>
            <person name="Xu Y."/>
            <person name="Jin H."/>
            <person name="Xiao X."/>
            <person name="Hu G."/>
            <person name="Bao F."/>
            <person name="Hu Y."/>
            <person name="Wan P."/>
            <person name="Li L."/>
            <person name="Deng X."/>
            <person name="Kuang T."/>
            <person name="Xiang C."/>
            <person name="Zhu J.K."/>
            <person name="Oliver M.J."/>
            <person name="He Y."/>
        </authorList>
    </citation>
    <scope>NUCLEOTIDE SEQUENCE [LARGE SCALE GENOMIC DNA]</scope>
    <source>
        <strain evidence="3">cv. XS01</strain>
    </source>
</reference>
<feature type="region of interest" description="Disordered" evidence="1">
    <location>
        <begin position="34"/>
        <end position="59"/>
    </location>
</feature>
<sequence length="229" mass="26012">MQKIGNNTQPIGICRRLINFVISMLSRSMTLVSEEVPDELPSTRNETRSDMSPIKPNGHSYSEVEVEFRHKTTSKGWKPNELGELIHFPEKDGLILSQDQAIQHRGFEGKGMATSHSAANIGHSPHKRNGKKTRERLLQLEPLPMMDDGRKAPVKSEIAIEEITGEDDRYKNKEANISVDEATNHELRQRRLFGPLFSVASNINEKSDAYISSRKKAMHRNYNLEPEKP</sequence>
<evidence type="ECO:0000313" key="3">
    <source>
        <dbReference type="Proteomes" id="UP000250235"/>
    </source>
</evidence>
<gene>
    <name evidence="2" type="ORF">F511_03679</name>
</gene>
<dbReference type="EMBL" id="KV006883">
    <property type="protein sequence ID" value="KZV32396.1"/>
    <property type="molecule type" value="Genomic_DNA"/>
</dbReference>
<dbReference type="Proteomes" id="UP000250235">
    <property type="component" value="Unassembled WGS sequence"/>
</dbReference>
<evidence type="ECO:0000313" key="2">
    <source>
        <dbReference type="EMBL" id="KZV32396.1"/>
    </source>
</evidence>
<evidence type="ECO:0000256" key="1">
    <source>
        <dbReference type="SAM" id="MobiDB-lite"/>
    </source>
</evidence>
<protein>
    <submittedName>
        <fullName evidence="2">Uncharacterized protein</fullName>
    </submittedName>
</protein>
<dbReference type="AlphaFoldDB" id="A0A2Z7BKE0"/>
<name>A0A2Z7BKE0_9LAMI</name>
<proteinExistence type="predicted"/>
<keyword evidence="3" id="KW-1185">Reference proteome</keyword>
<accession>A0A2Z7BKE0</accession>
<organism evidence="2 3">
    <name type="scientific">Dorcoceras hygrometricum</name>
    <dbReference type="NCBI Taxonomy" id="472368"/>
    <lineage>
        <taxon>Eukaryota</taxon>
        <taxon>Viridiplantae</taxon>
        <taxon>Streptophyta</taxon>
        <taxon>Embryophyta</taxon>
        <taxon>Tracheophyta</taxon>
        <taxon>Spermatophyta</taxon>
        <taxon>Magnoliopsida</taxon>
        <taxon>eudicotyledons</taxon>
        <taxon>Gunneridae</taxon>
        <taxon>Pentapetalae</taxon>
        <taxon>asterids</taxon>
        <taxon>lamiids</taxon>
        <taxon>Lamiales</taxon>
        <taxon>Gesneriaceae</taxon>
        <taxon>Didymocarpoideae</taxon>
        <taxon>Trichosporeae</taxon>
        <taxon>Loxocarpinae</taxon>
        <taxon>Dorcoceras</taxon>
    </lineage>
</organism>
<dbReference type="OrthoDB" id="913143at2759"/>